<dbReference type="EMBL" id="JACVVK020000016">
    <property type="protein sequence ID" value="KAK7504329.1"/>
    <property type="molecule type" value="Genomic_DNA"/>
</dbReference>
<feature type="signal peptide" evidence="2">
    <location>
        <begin position="1"/>
        <end position="19"/>
    </location>
</feature>
<protein>
    <submittedName>
        <fullName evidence="3">Uncharacterized protein</fullName>
    </submittedName>
</protein>
<keyword evidence="1" id="KW-0472">Membrane</keyword>
<organism evidence="3 4">
    <name type="scientific">Batillaria attramentaria</name>
    <dbReference type="NCBI Taxonomy" id="370345"/>
    <lineage>
        <taxon>Eukaryota</taxon>
        <taxon>Metazoa</taxon>
        <taxon>Spiralia</taxon>
        <taxon>Lophotrochozoa</taxon>
        <taxon>Mollusca</taxon>
        <taxon>Gastropoda</taxon>
        <taxon>Caenogastropoda</taxon>
        <taxon>Sorbeoconcha</taxon>
        <taxon>Cerithioidea</taxon>
        <taxon>Batillariidae</taxon>
        <taxon>Batillaria</taxon>
    </lineage>
</organism>
<evidence type="ECO:0000256" key="1">
    <source>
        <dbReference type="SAM" id="Phobius"/>
    </source>
</evidence>
<evidence type="ECO:0000313" key="4">
    <source>
        <dbReference type="Proteomes" id="UP001519460"/>
    </source>
</evidence>
<keyword evidence="1" id="KW-1133">Transmembrane helix</keyword>
<reference evidence="3 4" key="1">
    <citation type="journal article" date="2023" name="Sci. Data">
        <title>Genome assembly of the Korean intertidal mud-creeper Batillaria attramentaria.</title>
        <authorList>
            <person name="Patra A.K."/>
            <person name="Ho P.T."/>
            <person name="Jun S."/>
            <person name="Lee S.J."/>
            <person name="Kim Y."/>
            <person name="Won Y.J."/>
        </authorList>
    </citation>
    <scope>NUCLEOTIDE SEQUENCE [LARGE SCALE GENOMIC DNA]</scope>
    <source>
        <strain evidence="3">Wonlab-2016</strain>
    </source>
</reference>
<accession>A0ABD0LXN3</accession>
<sequence length="216" mass="24190">MVCLSVWTAAVAAVMVVVGGVPQQLMYPFGPDVDDKILPPNDDVSSDEIALSVPIVFFDSTFDSIYVSMSVCRLAALSRRNDSAAEPEHRFRPVHPVARREQGPILLASRSSRGASSRRHELAGMNILPWMAGLSHVPQFTCIILAIAWLVKKEWSTYYALRCSRVQHTETRLLRQKSCPCSRLWGPSVFTEFTHLRECESLTDFSKTMTVFPFVA</sequence>
<evidence type="ECO:0000256" key="2">
    <source>
        <dbReference type="SAM" id="SignalP"/>
    </source>
</evidence>
<keyword evidence="2" id="KW-0732">Signal</keyword>
<gene>
    <name evidence="3" type="ORF">BaRGS_00004633</name>
</gene>
<dbReference type="AlphaFoldDB" id="A0ABD0LXN3"/>
<keyword evidence="1" id="KW-0812">Transmembrane</keyword>
<feature type="chain" id="PRO_5044799153" evidence="2">
    <location>
        <begin position="20"/>
        <end position="216"/>
    </location>
</feature>
<keyword evidence="4" id="KW-1185">Reference proteome</keyword>
<comment type="caution">
    <text evidence="3">The sequence shown here is derived from an EMBL/GenBank/DDBJ whole genome shotgun (WGS) entry which is preliminary data.</text>
</comment>
<name>A0ABD0LXN3_9CAEN</name>
<evidence type="ECO:0000313" key="3">
    <source>
        <dbReference type="EMBL" id="KAK7504329.1"/>
    </source>
</evidence>
<proteinExistence type="predicted"/>
<dbReference type="Proteomes" id="UP001519460">
    <property type="component" value="Unassembled WGS sequence"/>
</dbReference>
<feature type="transmembrane region" description="Helical" evidence="1">
    <location>
        <begin position="127"/>
        <end position="151"/>
    </location>
</feature>